<organism evidence="2 3">
    <name type="scientific">Arthrobacter humicola</name>
    <dbReference type="NCBI Taxonomy" id="409291"/>
    <lineage>
        <taxon>Bacteria</taxon>
        <taxon>Bacillati</taxon>
        <taxon>Actinomycetota</taxon>
        <taxon>Actinomycetes</taxon>
        <taxon>Micrococcales</taxon>
        <taxon>Micrococcaceae</taxon>
        <taxon>Arthrobacter</taxon>
    </lineage>
</organism>
<evidence type="ECO:0000313" key="3">
    <source>
        <dbReference type="Proteomes" id="UP001500102"/>
    </source>
</evidence>
<proteinExistence type="predicted"/>
<evidence type="ECO:0000256" key="1">
    <source>
        <dbReference type="SAM" id="Coils"/>
    </source>
</evidence>
<protein>
    <submittedName>
        <fullName evidence="2">Uncharacterized protein</fullName>
    </submittedName>
</protein>
<comment type="caution">
    <text evidence="2">The sequence shown here is derived from an EMBL/GenBank/DDBJ whole genome shotgun (WGS) entry which is preliminary data.</text>
</comment>
<keyword evidence="1" id="KW-0175">Coiled coil</keyword>
<reference evidence="2 3" key="1">
    <citation type="journal article" date="2019" name="Int. J. Syst. Evol. Microbiol.">
        <title>The Global Catalogue of Microorganisms (GCM) 10K type strain sequencing project: providing services to taxonomists for standard genome sequencing and annotation.</title>
        <authorList>
            <consortium name="The Broad Institute Genomics Platform"/>
            <consortium name="The Broad Institute Genome Sequencing Center for Infectious Disease"/>
            <person name="Wu L."/>
            <person name="Ma J."/>
        </authorList>
    </citation>
    <scope>NUCLEOTIDE SEQUENCE [LARGE SCALE GENOMIC DNA]</scope>
    <source>
        <strain evidence="2 3">JCM 15921</strain>
    </source>
</reference>
<dbReference type="RefSeq" id="WP_116768644.1">
    <property type="nucleotide sequence ID" value="NZ_BAAAQB010000035.1"/>
</dbReference>
<name>A0ABN2Z9F7_9MICC</name>
<sequence length="69" mass="7812">MEQNAAIEHETTLEHALDVARSNAKEAKRLLDDAVAKRQTGEVNDDRVNQLQSLLDLANEDLKRVTRDQ</sequence>
<feature type="coiled-coil region" evidence="1">
    <location>
        <begin position="17"/>
        <end position="68"/>
    </location>
</feature>
<keyword evidence="3" id="KW-1185">Reference proteome</keyword>
<accession>A0ABN2Z9F7</accession>
<dbReference type="Proteomes" id="UP001500102">
    <property type="component" value="Unassembled WGS sequence"/>
</dbReference>
<gene>
    <name evidence="2" type="ORF">GCM10009825_25530</name>
</gene>
<dbReference type="EMBL" id="BAAAQB010000035">
    <property type="protein sequence ID" value="GAA2138859.1"/>
    <property type="molecule type" value="Genomic_DNA"/>
</dbReference>
<evidence type="ECO:0000313" key="2">
    <source>
        <dbReference type="EMBL" id="GAA2138859.1"/>
    </source>
</evidence>